<dbReference type="GO" id="GO:0003723">
    <property type="term" value="F:RNA binding"/>
    <property type="evidence" value="ECO:0007669"/>
    <property type="project" value="UniProtKB-KW"/>
</dbReference>
<dbReference type="SUPFAM" id="SSF53335">
    <property type="entry name" value="S-adenosyl-L-methionine-dependent methyltransferases"/>
    <property type="match status" value="1"/>
</dbReference>
<feature type="domain" description="RNA-binding S4" evidence="4">
    <location>
        <begin position="37"/>
        <end position="66"/>
    </location>
</feature>
<evidence type="ECO:0000259" key="5">
    <source>
        <dbReference type="Pfam" id="PF01728"/>
    </source>
</evidence>
<dbReference type="RefSeq" id="WP_145769312.1">
    <property type="nucleotide sequence ID" value="NZ_LR778301.1"/>
</dbReference>
<dbReference type="Pfam" id="PF01728">
    <property type="entry name" value="FtsJ"/>
    <property type="match status" value="1"/>
</dbReference>
<protein>
    <submittedName>
        <fullName evidence="6">16S/23S rRNA (Cytidine-2'-O)-methyltransferase TlyA</fullName>
        <ecNumber evidence="6">2.1.1.226</ecNumber>
        <ecNumber evidence="6">2.1.1.227</ecNumber>
    </submittedName>
</protein>
<dbReference type="EMBL" id="LR778301">
    <property type="protein sequence ID" value="CAB1370565.1"/>
    <property type="molecule type" value="Genomic_DNA"/>
</dbReference>
<dbReference type="Gene3D" id="3.40.50.150">
    <property type="entry name" value="Vaccinia Virus protein VP39"/>
    <property type="match status" value="1"/>
</dbReference>
<comment type="similarity">
    <text evidence="2">Belongs to the TlyA family.</text>
</comment>
<keyword evidence="7" id="KW-1185">Reference proteome</keyword>
<dbReference type="AlphaFoldDB" id="A0A6S6Y218"/>
<proteinExistence type="inferred from homology"/>
<keyword evidence="6" id="KW-0808">Transferase</keyword>
<dbReference type="Proteomes" id="UP000515733">
    <property type="component" value="Chromosome"/>
</dbReference>
<dbReference type="GO" id="GO:0008168">
    <property type="term" value="F:methyltransferase activity"/>
    <property type="evidence" value="ECO:0007669"/>
    <property type="project" value="UniProtKB-KW"/>
</dbReference>
<dbReference type="GO" id="GO:0032259">
    <property type="term" value="P:methylation"/>
    <property type="evidence" value="ECO:0007669"/>
    <property type="project" value="UniProtKB-KW"/>
</dbReference>
<dbReference type="PANTHER" id="PTHR32319:SF0">
    <property type="entry name" value="BACTERIAL HEMOLYSIN-LIKE PROTEIN"/>
    <property type="match status" value="1"/>
</dbReference>
<sequence>MSMNSFHARTPKRKPPQHERGPGPAALPPQPHGDMIRADAWLVAHGLAPSRTAAQRMIEAGRVTWQGKQGVETLSKPSHLLPESAEVSVAADDADRYVSRGGLKLAGALAASGIDMKGLICLDLGQSTGGFSDCLLQAGAARVIGVDVGHDQLHPRLRSHPRLTSIEGLNARVLDRASLAEHLPPEGFDLIVGDLSFISLTLVLPALPVLLAPRGNMLLLVKPQFEVGPEHVGKGGIVRDASLYLQVEARLKAAAQAAGLKVRGWFDSPIAGGDGNREFFLWTCHEQA</sequence>
<evidence type="ECO:0000256" key="1">
    <source>
        <dbReference type="ARBA" id="ARBA00022884"/>
    </source>
</evidence>
<dbReference type="InterPro" id="IPR047048">
    <property type="entry name" value="TlyA"/>
</dbReference>
<dbReference type="SUPFAM" id="SSF55174">
    <property type="entry name" value="Alpha-L RNA-binding motif"/>
    <property type="match status" value="1"/>
</dbReference>
<dbReference type="CDD" id="cd00165">
    <property type="entry name" value="S4"/>
    <property type="match status" value="1"/>
</dbReference>
<gene>
    <name evidence="6" type="primary">tlyA</name>
    <name evidence="6" type="ORF">DENOEST_3411</name>
</gene>
<dbReference type="CDD" id="cd02440">
    <property type="entry name" value="AdoMet_MTases"/>
    <property type="match status" value="1"/>
</dbReference>
<evidence type="ECO:0000313" key="6">
    <source>
        <dbReference type="EMBL" id="CAB1370565.1"/>
    </source>
</evidence>
<dbReference type="InterPro" id="IPR004538">
    <property type="entry name" value="Hemolysin_A/TlyA"/>
</dbReference>
<dbReference type="PANTHER" id="PTHR32319">
    <property type="entry name" value="BACTERIAL HEMOLYSIN-LIKE PROTEIN"/>
    <property type="match status" value="1"/>
</dbReference>
<dbReference type="Pfam" id="PF01479">
    <property type="entry name" value="S4"/>
    <property type="match status" value="1"/>
</dbReference>
<dbReference type="InterPro" id="IPR036986">
    <property type="entry name" value="S4_RNA-bd_sf"/>
</dbReference>
<name>A0A6S6Y218_9PROT</name>
<dbReference type="InterPro" id="IPR002877">
    <property type="entry name" value="RNA_MeTrfase_FtsJ_dom"/>
</dbReference>
<dbReference type="EC" id="2.1.1.226" evidence="6"/>
<evidence type="ECO:0000256" key="3">
    <source>
        <dbReference type="PROSITE-ProRule" id="PRU00182"/>
    </source>
</evidence>
<evidence type="ECO:0000313" key="7">
    <source>
        <dbReference type="Proteomes" id="UP000515733"/>
    </source>
</evidence>
<dbReference type="EC" id="2.1.1.227" evidence="6"/>
<dbReference type="OrthoDB" id="9784736at2"/>
<dbReference type="Gene3D" id="3.10.290.10">
    <property type="entry name" value="RNA-binding S4 domain"/>
    <property type="match status" value="1"/>
</dbReference>
<dbReference type="PIRSF" id="PIRSF005578">
    <property type="entry name" value="TlyA"/>
    <property type="match status" value="1"/>
</dbReference>
<feature type="domain" description="Ribosomal RNA methyltransferase FtsJ" evidence="5">
    <location>
        <begin position="97"/>
        <end position="282"/>
    </location>
</feature>
<dbReference type="InterPro" id="IPR002942">
    <property type="entry name" value="S4_RNA-bd"/>
</dbReference>
<evidence type="ECO:0000256" key="2">
    <source>
        <dbReference type="ARBA" id="ARBA00029460"/>
    </source>
</evidence>
<organism evidence="6 7">
    <name type="scientific">Denitratisoma oestradiolicum</name>
    <dbReference type="NCBI Taxonomy" id="311182"/>
    <lineage>
        <taxon>Bacteria</taxon>
        <taxon>Pseudomonadati</taxon>
        <taxon>Pseudomonadota</taxon>
        <taxon>Betaproteobacteria</taxon>
        <taxon>Nitrosomonadales</taxon>
        <taxon>Sterolibacteriaceae</taxon>
        <taxon>Denitratisoma</taxon>
    </lineage>
</organism>
<reference evidence="6 7" key="1">
    <citation type="submission" date="2020-03" db="EMBL/GenBank/DDBJ databases">
        <authorList>
            <consortium name="Genoscope - CEA"/>
            <person name="William W."/>
        </authorList>
    </citation>
    <scope>NUCLEOTIDE SEQUENCE [LARGE SCALE GENOMIC DNA]</scope>
    <source>
        <strain evidence="7">DSM 16959</strain>
    </source>
</reference>
<dbReference type="PROSITE" id="PS50889">
    <property type="entry name" value="S4"/>
    <property type="match status" value="1"/>
</dbReference>
<keyword evidence="6" id="KW-0489">Methyltransferase</keyword>
<keyword evidence="1 3" id="KW-0694">RNA-binding</keyword>
<dbReference type="InterPro" id="IPR029063">
    <property type="entry name" value="SAM-dependent_MTases_sf"/>
</dbReference>
<evidence type="ECO:0000259" key="4">
    <source>
        <dbReference type="Pfam" id="PF01479"/>
    </source>
</evidence>
<dbReference type="KEGG" id="doe:DENOEST_3411"/>
<accession>A0A6S6Y218</accession>